<evidence type="ECO:0000313" key="3">
    <source>
        <dbReference type="Proteomes" id="UP000192917"/>
    </source>
</evidence>
<dbReference type="Proteomes" id="UP000192917">
    <property type="component" value="Unassembled WGS sequence"/>
</dbReference>
<dbReference type="PANTHER" id="PTHR41729">
    <property type="entry name" value="GLUTAMYL-TRNA SYNTHETASE"/>
    <property type="match status" value="1"/>
</dbReference>
<dbReference type="AlphaFoldDB" id="A0A1Y6BYK1"/>
<sequence>MTSSDPDRERLTAAYVAIDAANAEDPRREAGAGGEELPRELLYGRRMTAWLERLYPEAGTALRLAARAQHIRRWEIPRRDYPDGRTGYLRWRRELQRRHAGHAAAILAGVGYPPETIERVRALLQKQGAGRDPDVARLEDAICLVFLESELTAFVARHPSEKIVEILRKTWVKMTPVGQAAARRLALPEPLGDLLAEALGEAGLASASPEGSNSPGLELPAMRANDKC</sequence>
<feature type="region of interest" description="Disordered" evidence="1">
    <location>
        <begin position="205"/>
        <end position="228"/>
    </location>
</feature>
<keyword evidence="3" id="KW-1185">Reference proteome</keyword>
<evidence type="ECO:0000256" key="1">
    <source>
        <dbReference type="SAM" id="MobiDB-lite"/>
    </source>
</evidence>
<dbReference type="RefSeq" id="WP_085123603.1">
    <property type="nucleotide sequence ID" value="NZ_FWZX01000012.1"/>
</dbReference>
<protein>
    <recommendedName>
        <fullName evidence="4">DUF4202 domain-containing protein</fullName>
    </recommendedName>
</protein>
<accession>A0A1Y6BYK1</accession>
<organism evidence="2 3">
    <name type="scientific">Tistlia consotensis USBA 355</name>
    <dbReference type="NCBI Taxonomy" id="560819"/>
    <lineage>
        <taxon>Bacteria</taxon>
        <taxon>Pseudomonadati</taxon>
        <taxon>Pseudomonadota</taxon>
        <taxon>Alphaproteobacteria</taxon>
        <taxon>Rhodospirillales</taxon>
        <taxon>Rhodovibrionaceae</taxon>
        <taxon>Tistlia</taxon>
    </lineage>
</organism>
<dbReference type="STRING" id="560819.SAMN05428998_11269"/>
<name>A0A1Y6BYK1_9PROT</name>
<evidence type="ECO:0008006" key="4">
    <source>
        <dbReference type="Google" id="ProtNLM"/>
    </source>
</evidence>
<dbReference type="Pfam" id="PF13875">
    <property type="entry name" value="DUF4202"/>
    <property type="match status" value="1"/>
</dbReference>
<dbReference type="PANTHER" id="PTHR41729:SF1">
    <property type="entry name" value="GLUTAMYL-TRNA SYNTHETASE"/>
    <property type="match status" value="1"/>
</dbReference>
<dbReference type="InterPro" id="IPR025255">
    <property type="entry name" value="DUF4202"/>
</dbReference>
<proteinExistence type="predicted"/>
<reference evidence="2 3" key="1">
    <citation type="submission" date="2017-04" db="EMBL/GenBank/DDBJ databases">
        <authorList>
            <person name="Afonso C.L."/>
            <person name="Miller P.J."/>
            <person name="Scott M.A."/>
            <person name="Spackman E."/>
            <person name="Goraichik I."/>
            <person name="Dimitrov K.M."/>
            <person name="Suarez D.L."/>
            <person name="Swayne D.E."/>
        </authorList>
    </citation>
    <scope>NUCLEOTIDE SEQUENCE [LARGE SCALE GENOMIC DNA]</scope>
    <source>
        <strain evidence="2 3">USBA 355</strain>
    </source>
</reference>
<dbReference type="EMBL" id="FWZX01000012">
    <property type="protein sequence ID" value="SMF36281.1"/>
    <property type="molecule type" value="Genomic_DNA"/>
</dbReference>
<evidence type="ECO:0000313" key="2">
    <source>
        <dbReference type="EMBL" id="SMF36281.1"/>
    </source>
</evidence>
<gene>
    <name evidence="2" type="ORF">SAMN05428998_11269</name>
</gene>